<name>V8BIZ9_STRPA</name>
<gene>
    <name evidence="1" type="ORF">HMPREF1195_00774</name>
</gene>
<protein>
    <submittedName>
        <fullName evidence="1">Uncharacterized protein</fullName>
    </submittedName>
</protein>
<organism evidence="1 2">
    <name type="scientific">Streptococcus parasanguinis CC87K</name>
    <dbReference type="NCBI Taxonomy" id="1073372"/>
    <lineage>
        <taxon>Bacteria</taxon>
        <taxon>Bacillati</taxon>
        <taxon>Bacillota</taxon>
        <taxon>Bacilli</taxon>
        <taxon>Lactobacillales</taxon>
        <taxon>Streptococcaceae</taxon>
        <taxon>Streptococcus</taxon>
    </lineage>
</organism>
<proteinExistence type="predicted"/>
<dbReference type="Proteomes" id="UP000018716">
    <property type="component" value="Unassembled WGS sequence"/>
</dbReference>
<dbReference type="EMBL" id="AZJD01000001">
    <property type="protein sequence ID" value="ETD14451.1"/>
    <property type="molecule type" value="Genomic_DNA"/>
</dbReference>
<sequence length="39" mass="4941">MKPTNLEWEDVSKFEEIKGYGQHVWRHHEKYFFLLMKEE</sequence>
<reference evidence="1 2" key="1">
    <citation type="submission" date="2013-10" db="EMBL/GenBank/DDBJ databases">
        <title>The Genome Sequence of Streptococcus parasanguinis CC87K.</title>
        <authorList>
            <consortium name="The Broad Institute Genomics Platform"/>
            <person name="Earl A."/>
            <person name="Allen-Vercoe E."/>
            <person name="Daigneault M."/>
            <person name="Young S.K."/>
            <person name="Zeng Q."/>
            <person name="Gargeya S."/>
            <person name="Fitzgerald M."/>
            <person name="Abouelleil A."/>
            <person name="Alvarado L."/>
            <person name="Chapman S.B."/>
            <person name="Gainer-Dewar J."/>
            <person name="Goldberg J."/>
            <person name="Griggs A."/>
            <person name="Gujja S."/>
            <person name="Hansen M."/>
            <person name="Howarth C."/>
            <person name="Imamovic A."/>
            <person name="Ireland A."/>
            <person name="Larimer J."/>
            <person name="McCowan C."/>
            <person name="Murphy C."/>
            <person name="Pearson M."/>
            <person name="Poon T.W."/>
            <person name="Priest M."/>
            <person name="Roberts A."/>
            <person name="Saif S."/>
            <person name="Shea T."/>
            <person name="Sykes S."/>
            <person name="Wortman J."/>
            <person name="Nusbaum C."/>
            <person name="Birren B."/>
        </authorList>
    </citation>
    <scope>NUCLEOTIDE SEQUENCE [LARGE SCALE GENOMIC DNA]</scope>
    <source>
        <strain evidence="1 2">CC87K</strain>
    </source>
</reference>
<evidence type="ECO:0000313" key="2">
    <source>
        <dbReference type="Proteomes" id="UP000018716"/>
    </source>
</evidence>
<dbReference type="HOGENOM" id="CLU_3317814_0_0_9"/>
<accession>V8BIZ9</accession>
<dbReference type="AlphaFoldDB" id="V8BIZ9"/>
<comment type="caution">
    <text evidence="1">The sequence shown here is derived from an EMBL/GenBank/DDBJ whole genome shotgun (WGS) entry which is preliminary data.</text>
</comment>
<keyword evidence="2" id="KW-1185">Reference proteome</keyword>
<evidence type="ECO:0000313" key="1">
    <source>
        <dbReference type="EMBL" id="ETD14451.1"/>
    </source>
</evidence>
<dbReference type="PATRIC" id="fig|1073372.3.peg.790"/>